<keyword evidence="4" id="KW-0010">Activator</keyword>
<evidence type="ECO:0000256" key="5">
    <source>
        <dbReference type="ARBA" id="ARBA00023163"/>
    </source>
</evidence>
<feature type="domain" description="HTH lysR-type" evidence="6">
    <location>
        <begin position="1"/>
        <end position="58"/>
    </location>
</feature>
<keyword evidence="8" id="KW-1185">Reference proteome</keyword>
<protein>
    <submittedName>
        <fullName evidence="7">LysR family hydrogen peroxide-inducible transcriptional activator</fullName>
    </submittedName>
</protein>
<dbReference type="InterPro" id="IPR005119">
    <property type="entry name" value="LysR_subst-bd"/>
</dbReference>
<name>A0A7W8DQ88_9BACT</name>
<dbReference type="PRINTS" id="PR00039">
    <property type="entry name" value="HTHLYSR"/>
</dbReference>
<keyword evidence="3" id="KW-0238">DNA-binding</keyword>
<dbReference type="Proteomes" id="UP000534294">
    <property type="component" value="Unassembled WGS sequence"/>
</dbReference>
<reference evidence="7 8" key="1">
    <citation type="submission" date="2020-08" db="EMBL/GenBank/DDBJ databases">
        <title>Genomic Encyclopedia of Type Strains, Phase IV (KMG-IV): sequencing the most valuable type-strain genomes for metagenomic binning, comparative biology and taxonomic classification.</title>
        <authorList>
            <person name="Goeker M."/>
        </authorList>
    </citation>
    <scope>NUCLEOTIDE SEQUENCE [LARGE SCALE GENOMIC DNA]</scope>
    <source>
        <strain evidence="7 8">DSM 12251</strain>
    </source>
</reference>
<dbReference type="Gene3D" id="1.10.10.10">
    <property type="entry name" value="Winged helix-like DNA-binding domain superfamily/Winged helix DNA-binding domain"/>
    <property type="match status" value="1"/>
</dbReference>
<dbReference type="PANTHER" id="PTHR30346:SF26">
    <property type="entry name" value="HYDROGEN PEROXIDE-INDUCIBLE GENES ACTIVATOR"/>
    <property type="match status" value="1"/>
</dbReference>
<evidence type="ECO:0000256" key="4">
    <source>
        <dbReference type="ARBA" id="ARBA00023159"/>
    </source>
</evidence>
<dbReference type="GO" id="GO:0032993">
    <property type="term" value="C:protein-DNA complex"/>
    <property type="evidence" value="ECO:0007669"/>
    <property type="project" value="TreeGrafter"/>
</dbReference>
<dbReference type="GO" id="GO:0003700">
    <property type="term" value="F:DNA-binding transcription factor activity"/>
    <property type="evidence" value="ECO:0007669"/>
    <property type="project" value="InterPro"/>
</dbReference>
<evidence type="ECO:0000256" key="3">
    <source>
        <dbReference type="ARBA" id="ARBA00023125"/>
    </source>
</evidence>
<dbReference type="InterPro" id="IPR036390">
    <property type="entry name" value="WH_DNA-bd_sf"/>
</dbReference>
<dbReference type="InterPro" id="IPR036388">
    <property type="entry name" value="WH-like_DNA-bd_sf"/>
</dbReference>
<dbReference type="PROSITE" id="PS51257">
    <property type="entry name" value="PROKAR_LIPOPROTEIN"/>
    <property type="match status" value="1"/>
</dbReference>
<sequence>MNFRDLEYLVAVAEHGHFGQAAQACHVSQSTLSLQLQKLEADLGVQLVERTNRRVVVTPTGLAFVARARGILRARQEMLDEAAIEVGQMPREISLGLIPTIAPYRLGAVLAAMKSAYPETAVRVVEDVTHALEKRVTQGGLDAAITATPILDSLLEETVLMDDELLLAVPTEHGLAGAKHRVSAESLRTDRLLLLKDGHCLRDQVLDFCTAHGGVGQNESIATSIETLIALIRHGAGVTLMPKMAIADRPQVEGVKFLRLEPSPVRRVRLITRKTSRLGQVLARVFGHA</sequence>
<evidence type="ECO:0000256" key="2">
    <source>
        <dbReference type="ARBA" id="ARBA00023015"/>
    </source>
</evidence>
<evidence type="ECO:0000256" key="1">
    <source>
        <dbReference type="ARBA" id="ARBA00009437"/>
    </source>
</evidence>
<dbReference type="PANTHER" id="PTHR30346">
    <property type="entry name" value="TRANSCRIPTIONAL DUAL REGULATOR HCAR-RELATED"/>
    <property type="match status" value="1"/>
</dbReference>
<dbReference type="EMBL" id="JACHIF010000005">
    <property type="protein sequence ID" value="MBB5038524.1"/>
    <property type="molecule type" value="Genomic_DNA"/>
</dbReference>
<proteinExistence type="inferred from homology"/>
<keyword evidence="2" id="KW-0805">Transcription regulation</keyword>
<dbReference type="CDD" id="cd08411">
    <property type="entry name" value="PBP2_OxyR"/>
    <property type="match status" value="1"/>
</dbReference>
<keyword evidence="5" id="KW-0804">Transcription</keyword>
<dbReference type="RefSeq" id="WP_184209436.1">
    <property type="nucleotide sequence ID" value="NZ_JACHIF010000005.1"/>
</dbReference>
<dbReference type="SUPFAM" id="SSF46785">
    <property type="entry name" value="Winged helix' DNA-binding domain"/>
    <property type="match status" value="1"/>
</dbReference>
<evidence type="ECO:0000259" key="6">
    <source>
        <dbReference type="PROSITE" id="PS50931"/>
    </source>
</evidence>
<dbReference type="AlphaFoldDB" id="A0A7W8DQ88"/>
<dbReference type="GO" id="GO:0003677">
    <property type="term" value="F:DNA binding"/>
    <property type="evidence" value="ECO:0007669"/>
    <property type="project" value="UniProtKB-KW"/>
</dbReference>
<dbReference type="FunFam" id="1.10.10.10:FF:000001">
    <property type="entry name" value="LysR family transcriptional regulator"/>
    <property type="match status" value="1"/>
</dbReference>
<comment type="similarity">
    <text evidence="1">Belongs to the LysR transcriptional regulatory family.</text>
</comment>
<dbReference type="Pfam" id="PF00126">
    <property type="entry name" value="HTH_1"/>
    <property type="match status" value="1"/>
</dbReference>
<accession>A0A7W8DQ88</accession>
<dbReference type="InterPro" id="IPR000847">
    <property type="entry name" value="LysR_HTH_N"/>
</dbReference>
<evidence type="ECO:0000313" key="8">
    <source>
        <dbReference type="Proteomes" id="UP000534294"/>
    </source>
</evidence>
<organism evidence="7 8">
    <name type="scientific">Prosthecobacter dejongeii</name>
    <dbReference type="NCBI Taxonomy" id="48465"/>
    <lineage>
        <taxon>Bacteria</taxon>
        <taxon>Pseudomonadati</taxon>
        <taxon>Verrucomicrobiota</taxon>
        <taxon>Verrucomicrobiia</taxon>
        <taxon>Verrucomicrobiales</taxon>
        <taxon>Verrucomicrobiaceae</taxon>
        <taxon>Prosthecobacter</taxon>
    </lineage>
</organism>
<gene>
    <name evidence="7" type="ORF">HNQ64_002787</name>
</gene>
<dbReference type="Pfam" id="PF03466">
    <property type="entry name" value="LysR_substrate"/>
    <property type="match status" value="1"/>
</dbReference>
<comment type="caution">
    <text evidence="7">The sequence shown here is derived from an EMBL/GenBank/DDBJ whole genome shotgun (WGS) entry which is preliminary data.</text>
</comment>
<dbReference type="SUPFAM" id="SSF53850">
    <property type="entry name" value="Periplasmic binding protein-like II"/>
    <property type="match status" value="1"/>
</dbReference>
<dbReference type="PROSITE" id="PS50931">
    <property type="entry name" value="HTH_LYSR"/>
    <property type="match status" value="1"/>
</dbReference>
<evidence type="ECO:0000313" key="7">
    <source>
        <dbReference type="EMBL" id="MBB5038524.1"/>
    </source>
</evidence>
<dbReference type="Gene3D" id="3.40.190.10">
    <property type="entry name" value="Periplasmic binding protein-like II"/>
    <property type="match status" value="2"/>
</dbReference>